<feature type="region of interest" description="Disordered" evidence="1">
    <location>
        <begin position="327"/>
        <end position="346"/>
    </location>
</feature>
<feature type="region of interest" description="Disordered" evidence="1">
    <location>
        <begin position="418"/>
        <end position="450"/>
    </location>
</feature>
<name>A0AAD2FXV6_9STRA</name>
<gene>
    <name evidence="2" type="ORF">CYCCA115_LOCUS16317</name>
</gene>
<evidence type="ECO:0000313" key="3">
    <source>
        <dbReference type="Proteomes" id="UP001295423"/>
    </source>
</evidence>
<accession>A0AAD2FXV6</accession>
<proteinExistence type="predicted"/>
<feature type="non-terminal residue" evidence="2">
    <location>
        <position position="1"/>
    </location>
</feature>
<sequence length="876" mass="97093">CKTFLPNKLWQQLDDQGQRAWHQLPEAAKAVILGGSNKPLPAPPPPPPPHCSVNLHYMLAADFLSPFQHSSMGSDVGTLTSEMNEEPTHDKLLAHVTKQSSLQPGELQRDMSDKLALVPATKHCKGKQEAKNHEIVIDGVWYKACATTITYSVLCVSTHKDLALVDRGANGGIAGDDVRIIVKTMTECGIKHVQPLLPTPFSVLLTLERDLTRKNFQYPRLVEPFVTDLASVDLKPDFQYPRLIEPFVTDLACVDLEPDPIVDPETKTRHGTLDNNHVQYPCLVEPVATDLASVDLEPDPLAYLACLASLATLPCKTSLCTAKLEAAGSNNQPPAQPPPSPQHSVNLHEMSTTTDFLSQFQHSSMGRSADADTLTSVTSEETKSDKLALVPATKYRKATQEVKNHKIAKDGFDVDEWAKSVPDDGSAGEQSPFDRVDIPDDGSTGEQSPFDRVDILTKRNTTVTTLKDSPALDDAIGFIETHHCVMATNGLYKLHPGQASDLDWLECNMAGLFDLDPAHVSRLRPPDFEAYKSGRQPSVLFVPETPINFVIESTPKRDKLIDLTCKLSSSEPRRSPPDEGHVFQGAKIVELNYKHNCNRDIQPAHIQLCLNIDKGEYERVMAYQNIHKWSEIDKDNPIVWKLKQVVCHHHYIRLEHPSYLGLTYSMAIGWKHGENTPKPLSITGADDSVTYTMYARNHNILESQGCTLLGNIVKDKKKLLCPSNQVKLRLLHTTSPKCMLNGTSIDFLSKEQSTVETATYGSEPAATQTCAKQIMDLQQSLRYLGVPIRGQSYMFGDNESVVNSSSLPEAKLHNQDVALSFHRVREAVAANMLSIIHIDSALNPADILSKHWGHQQIWTLLPTLMFWSGDTAEQED</sequence>
<organism evidence="2 3">
    <name type="scientific">Cylindrotheca closterium</name>
    <dbReference type="NCBI Taxonomy" id="2856"/>
    <lineage>
        <taxon>Eukaryota</taxon>
        <taxon>Sar</taxon>
        <taxon>Stramenopiles</taxon>
        <taxon>Ochrophyta</taxon>
        <taxon>Bacillariophyta</taxon>
        <taxon>Bacillariophyceae</taxon>
        <taxon>Bacillariophycidae</taxon>
        <taxon>Bacillariales</taxon>
        <taxon>Bacillariaceae</taxon>
        <taxon>Cylindrotheca</taxon>
    </lineage>
</organism>
<dbReference type="AlphaFoldDB" id="A0AAD2FXV6"/>
<dbReference type="CDD" id="cd09272">
    <property type="entry name" value="RNase_HI_RT_Ty1"/>
    <property type="match status" value="1"/>
</dbReference>
<evidence type="ECO:0000313" key="2">
    <source>
        <dbReference type="EMBL" id="CAJ1956612.1"/>
    </source>
</evidence>
<evidence type="ECO:0000256" key="1">
    <source>
        <dbReference type="SAM" id="MobiDB-lite"/>
    </source>
</evidence>
<keyword evidence="3" id="KW-1185">Reference proteome</keyword>
<comment type="caution">
    <text evidence="2">The sequence shown here is derived from an EMBL/GenBank/DDBJ whole genome shotgun (WGS) entry which is preliminary data.</text>
</comment>
<reference evidence="2" key="1">
    <citation type="submission" date="2023-08" db="EMBL/GenBank/DDBJ databases">
        <authorList>
            <person name="Audoor S."/>
            <person name="Bilcke G."/>
        </authorList>
    </citation>
    <scope>NUCLEOTIDE SEQUENCE</scope>
</reference>
<dbReference type="EMBL" id="CAKOGP040001919">
    <property type="protein sequence ID" value="CAJ1956612.1"/>
    <property type="molecule type" value="Genomic_DNA"/>
</dbReference>
<protein>
    <submittedName>
        <fullName evidence="2">Uncharacterized protein</fullName>
    </submittedName>
</protein>
<dbReference type="Proteomes" id="UP001295423">
    <property type="component" value="Unassembled WGS sequence"/>
</dbReference>